<reference evidence="1 2" key="1">
    <citation type="submission" date="2020-09" db="EMBL/GenBank/DDBJ databases">
        <title>De no assembly of potato wild relative species, Solanum commersonii.</title>
        <authorList>
            <person name="Cho K."/>
        </authorList>
    </citation>
    <scope>NUCLEOTIDE SEQUENCE [LARGE SCALE GENOMIC DNA]</scope>
    <source>
        <strain evidence="1">LZ3.2</strain>
        <tissue evidence="1">Leaf</tissue>
    </source>
</reference>
<organism evidence="1 2">
    <name type="scientific">Solanum commersonii</name>
    <name type="common">Commerson's wild potato</name>
    <name type="synonym">Commerson's nightshade</name>
    <dbReference type="NCBI Taxonomy" id="4109"/>
    <lineage>
        <taxon>Eukaryota</taxon>
        <taxon>Viridiplantae</taxon>
        <taxon>Streptophyta</taxon>
        <taxon>Embryophyta</taxon>
        <taxon>Tracheophyta</taxon>
        <taxon>Spermatophyta</taxon>
        <taxon>Magnoliopsida</taxon>
        <taxon>eudicotyledons</taxon>
        <taxon>Gunneridae</taxon>
        <taxon>Pentapetalae</taxon>
        <taxon>asterids</taxon>
        <taxon>lamiids</taxon>
        <taxon>Solanales</taxon>
        <taxon>Solanaceae</taxon>
        <taxon>Solanoideae</taxon>
        <taxon>Solaneae</taxon>
        <taxon>Solanum</taxon>
    </lineage>
</organism>
<dbReference type="AlphaFoldDB" id="A0A9J5W870"/>
<keyword evidence="2" id="KW-1185">Reference proteome</keyword>
<evidence type="ECO:0000313" key="2">
    <source>
        <dbReference type="Proteomes" id="UP000824120"/>
    </source>
</evidence>
<comment type="caution">
    <text evidence="1">The sequence shown here is derived from an EMBL/GenBank/DDBJ whole genome shotgun (WGS) entry which is preliminary data.</text>
</comment>
<sequence length="97" mass="11189">MAQQFKPPKSNAMLTLTKKNTMHAFTHKNEGLKIVEPSWRVADGPRDHLLFHVLSPEGKVKLTMKWSSRCVIDQFHEVVPYFPMTQNAKRLKSKSGR</sequence>
<accession>A0A9J5W870</accession>
<dbReference type="EMBL" id="JACXVP010000012">
    <property type="protein sequence ID" value="KAG5571352.1"/>
    <property type="molecule type" value="Genomic_DNA"/>
</dbReference>
<gene>
    <name evidence="1" type="ORF">H5410_061118</name>
</gene>
<proteinExistence type="predicted"/>
<protein>
    <submittedName>
        <fullName evidence="1">Uncharacterized protein</fullName>
    </submittedName>
</protein>
<evidence type="ECO:0000313" key="1">
    <source>
        <dbReference type="EMBL" id="KAG5571352.1"/>
    </source>
</evidence>
<name>A0A9J5W870_SOLCO</name>
<dbReference type="Proteomes" id="UP000824120">
    <property type="component" value="Chromosome 12"/>
</dbReference>